<dbReference type="EMBL" id="BK015544">
    <property type="protein sequence ID" value="DAE12111.1"/>
    <property type="molecule type" value="Genomic_DNA"/>
</dbReference>
<dbReference type="GO" id="GO:0003677">
    <property type="term" value="F:DNA binding"/>
    <property type="evidence" value="ECO:0007669"/>
    <property type="project" value="InterPro"/>
</dbReference>
<dbReference type="PRINTS" id="PR00508">
    <property type="entry name" value="S21N4MTFRASE"/>
</dbReference>
<dbReference type="Pfam" id="PF01555">
    <property type="entry name" value="N6_N4_Mtase"/>
    <property type="match status" value="1"/>
</dbReference>
<dbReference type="GO" id="GO:0008170">
    <property type="term" value="F:N-methyltransferase activity"/>
    <property type="evidence" value="ECO:0007669"/>
    <property type="project" value="InterPro"/>
</dbReference>
<protein>
    <submittedName>
        <fullName evidence="4">Adenine-specific methyltransferase</fullName>
    </submittedName>
</protein>
<dbReference type="InterPro" id="IPR001091">
    <property type="entry name" value="RM_Methyltransferase"/>
</dbReference>
<dbReference type="Gene3D" id="3.40.50.150">
    <property type="entry name" value="Vaccinia Virus protein VP39"/>
    <property type="match status" value="1"/>
</dbReference>
<accession>A0A8S5PYJ5</accession>
<organism evidence="4">
    <name type="scientific">Siphoviridae sp. ctMOb8</name>
    <dbReference type="NCBI Taxonomy" id="2825460"/>
    <lineage>
        <taxon>Viruses</taxon>
        <taxon>Duplodnaviria</taxon>
        <taxon>Heunggongvirae</taxon>
        <taxon>Uroviricota</taxon>
        <taxon>Caudoviricetes</taxon>
    </lineage>
</organism>
<name>A0A8S5PYJ5_9CAUD</name>
<feature type="domain" description="DNA methylase N-4/N-6" evidence="3">
    <location>
        <begin position="24"/>
        <end position="242"/>
    </location>
</feature>
<dbReference type="InterPro" id="IPR029063">
    <property type="entry name" value="SAM-dependent_MTases_sf"/>
</dbReference>
<dbReference type="SUPFAM" id="SSF53335">
    <property type="entry name" value="S-adenosyl-L-methionine-dependent methyltransferases"/>
    <property type="match status" value="1"/>
</dbReference>
<dbReference type="InterPro" id="IPR002941">
    <property type="entry name" value="DNA_methylase_N4/N6"/>
</dbReference>
<evidence type="ECO:0000256" key="1">
    <source>
        <dbReference type="ARBA" id="ARBA00022603"/>
    </source>
</evidence>
<evidence type="ECO:0000256" key="2">
    <source>
        <dbReference type="ARBA" id="ARBA00022679"/>
    </source>
</evidence>
<dbReference type="GO" id="GO:0032259">
    <property type="term" value="P:methylation"/>
    <property type="evidence" value="ECO:0007669"/>
    <property type="project" value="UniProtKB-KW"/>
</dbReference>
<keyword evidence="2" id="KW-0808">Transferase</keyword>
<reference evidence="4" key="1">
    <citation type="journal article" date="2021" name="Proc. Natl. Acad. Sci. U.S.A.">
        <title>A Catalog of Tens of Thousands of Viruses from Human Metagenomes Reveals Hidden Associations with Chronic Diseases.</title>
        <authorList>
            <person name="Tisza M.J."/>
            <person name="Buck C.B."/>
        </authorList>
    </citation>
    <scope>NUCLEOTIDE SEQUENCE</scope>
    <source>
        <strain evidence="4">CtMOb8</strain>
    </source>
</reference>
<evidence type="ECO:0000259" key="3">
    <source>
        <dbReference type="Pfam" id="PF01555"/>
    </source>
</evidence>
<keyword evidence="1 4" id="KW-0489">Methyltransferase</keyword>
<proteinExistence type="predicted"/>
<sequence length="256" mass="29733">MIELNKIYNEDCLEGMKRIPDGSVDCIVCDLPYEVLNKGNEKAQWDNIIPIESLFKEYWRIAKPNAPVILFCQGMFTAQLMMAEPKTWRYNLIWQKDRPTGFLNAKRMPMRSHEDIAVFYRALPTFNPQMRQGNPSHSRGRQQGVPKGNACYGNYNIETYSTEMTTEKYPISVLHFDKEKELDMHPTQKPVALIQYLIRTYSNEGDTILDNCMGSGTTAIACIKEKRNFIGFELNKEYYNKACKRIKLEQAQLTLF</sequence>
<evidence type="ECO:0000313" key="4">
    <source>
        <dbReference type="EMBL" id="DAE12111.1"/>
    </source>
</evidence>